<dbReference type="HOGENOM" id="CLU_3208862_0_0_1"/>
<gene>
    <name evidence="1" type="ORF">F443_03080</name>
</gene>
<accession>V9FUI5</accession>
<dbReference type="AlphaFoldDB" id="V9FUI5"/>
<sequence>MGDESETQFQLFGVRPNATTHKIIKAFLSWPLEPFHVNAIRKPAP</sequence>
<organism evidence="1 2">
    <name type="scientific">Phytophthora nicotianae P1569</name>
    <dbReference type="NCBI Taxonomy" id="1317065"/>
    <lineage>
        <taxon>Eukaryota</taxon>
        <taxon>Sar</taxon>
        <taxon>Stramenopiles</taxon>
        <taxon>Oomycota</taxon>
        <taxon>Peronosporomycetes</taxon>
        <taxon>Peronosporales</taxon>
        <taxon>Peronosporaceae</taxon>
        <taxon>Phytophthora</taxon>
    </lineage>
</organism>
<dbReference type="EMBL" id="ANIZ01000579">
    <property type="protein sequence ID" value="ETI54062.1"/>
    <property type="molecule type" value="Genomic_DNA"/>
</dbReference>
<dbReference type="Proteomes" id="UP000018721">
    <property type="component" value="Unassembled WGS sequence"/>
</dbReference>
<reference evidence="1 2" key="1">
    <citation type="submission" date="2013-11" db="EMBL/GenBank/DDBJ databases">
        <title>The Genome Sequence of Phytophthora parasitica P1569.</title>
        <authorList>
            <consortium name="The Broad Institute Genomics Platform"/>
            <person name="Russ C."/>
            <person name="Tyler B."/>
            <person name="Panabieres F."/>
            <person name="Shan W."/>
            <person name="Tripathy S."/>
            <person name="Grunwald N."/>
            <person name="Machado M."/>
            <person name="Johnson C.S."/>
            <person name="Arredondo F."/>
            <person name="Hong C."/>
            <person name="Coffey M."/>
            <person name="Young S.K."/>
            <person name="Zeng Q."/>
            <person name="Gargeya S."/>
            <person name="Fitzgerald M."/>
            <person name="Abouelleil A."/>
            <person name="Alvarado L."/>
            <person name="Chapman S.B."/>
            <person name="Gainer-Dewar J."/>
            <person name="Goldberg J."/>
            <person name="Griggs A."/>
            <person name="Gujja S."/>
            <person name="Hansen M."/>
            <person name="Howarth C."/>
            <person name="Imamovic A."/>
            <person name="Ireland A."/>
            <person name="Larimer J."/>
            <person name="McCowan C."/>
            <person name="Murphy C."/>
            <person name="Pearson M."/>
            <person name="Poon T.W."/>
            <person name="Priest M."/>
            <person name="Roberts A."/>
            <person name="Saif S."/>
            <person name="Shea T."/>
            <person name="Sykes S."/>
            <person name="Wortman J."/>
            <person name="Nusbaum C."/>
            <person name="Birren B."/>
        </authorList>
    </citation>
    <scope>NUCLEOTIDE SEQUENCE [LARGE SCALE GENOMIC DNA]</scope>
    <source>
        <strain evidence="1 2">P1569</strain>
    </source>
</reference>
<dbReference type="OrthoDB" id="10413072at2759"/>
<comment type="caution">
    <text evidence="1">The sequence shown here is derived from an EMBL/GenBank/DDBJ whole genome shotgun (WGS) entry which is preliminary data.</text>
</comment>
<evidence type="ECO:0000313" key="1">
    <source>
        <dbReference type="EMBL" id="ETI54062.1"/>
    </source>
</evidence>
<protein>
    <submittedName>
        <fullName evidence="1">Uncharacterized protein</fullName>
    </submittedName>
</protein>
<proteinExistence type="predicted"/>
<evidence type="ECO:0000313" key="2">
    <source>
        <dbReference type="Proteomes" id="UP000018721"/>
    </source>
</evidence>
<name>V9FUI5_PHYNI</name>
<keyword evidence="2" id="KW-1185">Reference proteome</keyword>